<evidence type="ECO:0000256" key="3">
    <source>
        <dbReference type="ARBA" id="ARBA00004496"/>
    </source>
</evidence>
<keyword evidence="10" id="KW-0808">Transferase</keyword>
<dbReference type="GO" id="GO:0005737">
    <property type="term" value="C:cytoplasm"/>
    <property type="evidence" value="ECO:0007669"/>
    <property type="project" value="UniProtKB-SubCell"/>
</dbReference>
<comment type="subcellular location">
    <subcellularLocation>
        <location evidence="3">Cytoplasm</location>
    </subcellularLocation>
</comment>
<dbReference type="GO" id="GO:0006166">
    <property type="term" value="P:purine ribonucleoside salvage"/>
    <property type="evidence" value="ECO:0007669"/>
    <property type="project" value="UniProtKB-KW"/>
</dbReference>
<evidence type="ECO:0000313" key="13">
    <source>
        <dbReference type="EMBL" id="CUS13731.1"/>
    </source>
</evidence>
<dbReference type="EC" id="2.4.2.7" evidence="7"/>
<dbReference type="GO" id="GO:0006168">
    <property type="term" value="P:adenine salvage"/>
    <property type="evidence" value="ECO:0007669"/>
    <property type="project" value="InterPro"/>
</dbReference>
<evidence type="ECO:0000256" key="1">
    <source>
        <dbReference type="ARBA" id="ARBA00000868"/>
    </source>
</evidence>
<dbReference type="UniPathway" id="UPA00588">
    <property type="reaction ID" value="UER00646"/>
</dbReference>
<accession>A0A292Q3T4</accession>
<dbReference type="FunFam" id="3.40.50.2020:FF:000004">
    <property type="entry name" value="Adenine phosphoribosyltransferase"/>
    <property type="match status" value="1"/>
</dbReference>
<evidence type="ECO:0000256" key="9">
    <source>
        <dbReference type="ARBA" id="ARBA00022676"/>
    </source>
</evidence>
<reference evidence="13" key="1">
    <citation type="submission" date="2015-10" db="EMBL/GenBank/DDBJ databases">
        <authorList>
            <person name="Regsiter A."/>
            <person name="william w."/>
        </authorList>
    </citation>
    <scope>NUCLEOTIDE SEQUENCE</scope>
    <source>
        <strain evidence="13">Montdore</strain>
    </source>
</reference>
<name>A0A292Q3T4_9PEZI</name>
<evidence type="ECO:0000256" key="7">
    <source>
        <dbReference type="ARBA" id="ARBA00011893"/>
    </source>
</evidence>
<keyword evidence="8" id="KW-0963">Cytoplasm</keyword>
<organism evidence="13 14">
    <name type="scientific">Tuber aestivum</name>
    <name type="common">summer truffle</name>
    <dbReference type="NCBI Taxonomy" id="59557"/>
    <lineage>
        <taxon>Eukaryota</taxon>
        <taxon>Fungi</taxon>
        <taxon>Dikarya</taxon>
        <taxon>Ascomycota</taxon>
        <taxon>Pezizomycotina</taxon>
        <taxon>Pezizomycetes</taxon>
        <taxon>Pezizales</taxon>
        <taxon>Tuberaceae</taxon>
        <taxon>Tuber</taxon>
    </lineage>
</organism>
<dbReference type="Proteomes" id="UP001412239">
    <property type="component" value="Unassembled WGS sequence"/>
</dbReference>
<keyword evidence="14" id="KW-1185">Reference proteome</keyword>
<dbReference type="EMBL" id="LN890968">
    <property type="protein sequence ID" value="CUS13731.1"/>
    <property type="molecule type" value="Genomic_DNA"/>
</dbReference>
<dbReference type="Pfam" id="PF00156">
    <property type="entry name" value="Pribosyltran"/>
    <property type="match status" value="1"/>
</dbReference>
<feature type="domain" description="Phosphoribosyltransferase" evidence="12">
    <location>
        <begin position="70"/>
        <end position="191"/>
    </location>
</feature>
<comment type="pathway">
    <text evidence="4">Purine metabolism; AMP biosynthesis via salvage pathway; AMP from adenine: step 1/1.</text>
</comment>
<evidence type="ECO:0000313" key="14">
    <source>
        <dbReference type="Proteomes" id="UP001412239"/>
    </source>
</evidence>
<evidence type="ECO:0000256" key="4">
    <source>
        <dbReference type="ARBA" id="ARBA00004659"/>
    </source>
</evidence>
<dbReference type="Gene3D" id="3.40.50.2020">
    <property type="match status" value="1"/>
</dbReference>
<dbReference type="GO" id="GO:0002055">
    <property type="term" value="F:adenine binding"/>
    <property type="evidence" value="ECO:0007669"/>
    <property type="project" value="TreeGrafter"/>
</dbReference>
<dbReference type="InterPro" id="IPR005764">
    <property type="entry name" value="Ade_phspho_trans"/>
</dbReference>
<evidence type="ECO:0000256" key="8">
    <source>
        <dbReference type="ARBA" id="ARBA00022490"/>
    </source>
</evidence>
<dbReference type="GO" id="GO:0003999">
    <property type="term" value="F:adenine phosphoribosyltransferase activity"/>
    <property type="evidence" value="ECO:0007669"/>
    <property type="project" value="UniProtKB-EC"/>
</dbReference>
<evidence type="ECO:0000256" key="2">
    <source>
        <dbReference type="ARBA" id="ARBA00003968"/>
    </source>
</evidence>
<evidence type="ECO:0000256" key="6">
    <source>
        <dbReference type="ARBA" id="ARBA00011738"/>
    </source>
</evidence>
<dbReference type="AlphaFoldDB" id="A0A292Q3T4"/>
<proteinExistence type="inferred from homology"/>
<evidence type="ECO:0000256" key="5">
    <source>
        <dbReference type="ARBA" id="ARBA00008391"/>
    </source>
</evidence>
<dbReference type="SUPFAM" id="SSF53271">
    <property type="entry name" value="PRTase-like"/>
    <property type="match status" value="1"/>
</dbReference>
<keyword evidence="9" id="KW-0328">Glycosyltransferase</keyword>
<comment type="subunit">
    <text evidence="6">Homodimer.</text>
</comment>
<comment type="function">
    <text evidence="2">Catalyzes a salvage reaction resulting in the formation of AMP, that is energically less costly than de novo synthesis.</text>
</comment>
<dbReference type="NCBIfam" id="TIGR01090">
    <property type="entry name" value="apt"/>
    <property type="match status" value="1"/>
</dbReference>
<dbReference type="InterPro" id="IPR029057">
    <property type="entry name" value="PRTase-like"/>
</dbReference>
<evidence type="ECO:0000256" key="11">
    <source>
        <dbReference type="ARBA" id="ARBA00022726"/>
    </source>
</evidence>
<protein>
    <recommendedName>
        <fullName evidence="7">adenine phosphoribosyltransferase</fullName>
        <ecNumber evidence="7">2.4.2.7</ecNumber>
    </recommendedName>
</protein>
<dbReference type="CDD" id="cd06223">
    <property type="entry name" value="PRTases_typeI"/>
    <property type="match status" value="1"/>
</dbReference>
<dbReference type="GO" id="GO:0016208">
    <property type="term" value="F:AMP binding"/>
    <property type="evidence" value="ECO:0007669"/>
    <property type="project" value="TreeGrafter"/>
</dbReference>
<comment type="catalytic activity">
    <reaction evidence="1">
        <text>AMP + diphosphate = 5-phospho-alpha-D-ribose 1-diphosphate + adenine</text>
        <dbReference type="Rhea" id="RHEA:16609"/>
        <dbReference type="ChEBI" id="CHEBI:16708"/>
        <dbReference type="ChEBI" id="CHEBI:33019"/>
        <dbReference type="ChEBI" id="CHEBI:58017"/>
        <dbReference type="ChEBI" id="CHEBI:456215"/>
        <dbReference type="EC" id="2.4.2.7"/>
    </reaction>
</comment>
<dbReference type="NCBIfam" id="NF002636">
    <property type="entry name" value="PRK02304.1-5"/>
    <property type="match status" value="1"/>
</dbReference>
<dbReference type="PANTHER" id="PTHR32315:SF3">
    <property type="entry name" value="ADENINE PHOSPHORIBOSYLTRANSFERASE"/>
    <property type="match status" value="1"/>
</dbReference>
<dbReference type="HAMAP" id="MF_00004">
    <property type="entry name" value="Aden_phosphoribosyltr"/>
    <property type="match status" value="1"/>
</dbReference>
<dbReference type="GO" id="GO:0044209">
    <property type="term" value="P:AMP salvage"/>
    <property type="evidence" value="ECO:0007669"/>
    <property type="project" value="UniProtKB-UniPathway"/>
</dbReference>
<sequence length="205" mass="22494">MVDQTDLPNLQSHLRASLRQYPDFPKPGILFEDILPIFASPTLHATLLQALEMHVQSTHPPTLTPPFAGVDVVVGLEARGFLFGPSLALKLGAGFVPVRKAGKLPGECVRVAYEKEYGTDWFEMQVGAIKPGQRVLVVDDIIATGGSAKATGELVEMLGGVLVEYVFILELDFLKGREKLKAPVYTLLKRHEEGEEEEEEEGVDK</sequence>
<evidence type="ECO:0000256" key="10">
    <source>
        <dbReference type="ARBA" id="ARBA00022679"/>
    </source>
</evidence>
<comment type="similarity">
    <text evidence="5">Belongs to the purine/pyrimidine phosphoribosyltransferase family.</text>
</comment>
<dbReference type="PANTHER" id="PTHR32315">
    <property type="entry name" value="ADENINE PHOSPHORIBOSYLTRANSFERASE"/>
    <property type="match status" value="1"/>
</dbReference>
<dbReference type="InterPro" id="IPR000836">
    <property type="entry name" value="PRTase_dom"/>
</dbReference>
<dbReference type="InterPro" id="IPR050054">
    <property type="entry name" value="UPRTase/APRTase"/>
</dbReference>
<keyword evidence="11" id="KW-0660">Purine salvage</keyword>
<evidence type="ECO:0000259" key="12">
    <source>
        <dbReference type="Pfam" id="PF00156"/>
    </source>
</evidence>
<gene>
    <name evidence="13" type="ORF">GSTUAT00002256001</name>
</gene>